<dbReference type="AlphaFoldDB" id="A0A0E0FV41"/>
<protein>
    <submittedName>
        <fullName evidence="2">Uncharacterized protein</fullName>
    </submittedName>
</protein>
<feature type="region of interest" description="Disordered" evidence="1">
    <location>
        <begin position="17"/>
        <end position="63"/>
    </location>
</feature>
<keyword evidence="3" id="KW-1185">Reference proteome</keyword>
<organism evidence="2">
    <name type="scientific">Oryza nivara</name>
    <name type="common">Indian wild rice</name>
    <name type="synonym">Oryza sativa f. spontanea</name>
    <dbReference type="NCBI Taxonomy" id="4536"/>
    <lineage>
        <taxon>Eukaryota</taxon>
        <taxon>Viridiplantae</taxon>
        <taxon>Streptophyta</taxon>
        <taxon>Embryophyta</taxon>
        <taxon>Tracheophyta</taxon>
        <taxon>Spermatophyta</taxon>
        <taxon>Magnoliopsida</taxon>
        <taxon>Liliopsida</taxon>
        <taxon>Poales</taxon>
        <taxon>Poaceae</taxon>
        <taxon>BOP clade</taxon>
        <taxon>Oryzoideae</taxon>
        <taxon>Oryzeae</taxon>
        <taxon>Oryzinae</taxon>
        <taxon>Oryza</taxon>
    </lineage>
</organism>
<sequence>MTKEDRNGRLAACIGTRKRGGGVDRHQEARLTASGEGKSRRTGLPDGSDDGLKVWSPCDALGK</sequence>
<proteinExistence type="predicted"/>
<dbReference type="Gramene" id="ONIVA01G40470.1">
    <property type="protein sequence ID" value="ONIVA01G40470.1"/>
    <property type="gene ID" value="ONIVA01G40470"/>
</dbReference>
<evidence type="ECO:0000313" key="3">
    <source>
        <dbReference type="Proteomes" id="UP000006591"/>
    </source>
</evidence>
<reference evidence="2" key="1">
    <citation type="submission" date="2015-04" db="UniProtKB">
        <authorList>
            <consortium name="EnsemblPlants"/>
        </authorList>
    </citation>
    <scope>IDENTIFICATION</scope>
    <source>
        <strain evidence="2">SL10</strain>
    </source>
</reference>
<evidence type="ECO:0000256" key="1">
    <source>
        <dbReference type="SAM" id="MobiDB-lite"/>
    </source>
</evidence>
<accession>A0A0E0FV41</accession>
<name>A0A0E0FV41_ORYNI</name>
<dbReference type="HOGENOM" id="CLU_2889663_0_0_1"/>
<dbReference type="Proteomes" id="UP000006591">
    <property type="component" value="Chromosome 1"/>
</dbReference>
<evidence type="ECO:0000313" key="2">
    <source>
        <dbReference type="EnsemblPlants" id="ONIVA01G40470.1"/>
    </source>
</evidence>
<reference evidence="2" key="2">
    <citation type="submission" date="2018-04" db="EMBL/GenBank/DDBJ databases">
        <title>OnivRS2 (Oryza nivara Reference Sequence Version 2).</title>
        <authorList>
            <person name="Zhang J."/>
            <person name="Kudrna D."/>
            <person name="Lee S."/>
            <person name="Talag J."/>
            <person name="Rajasekar S."/>
            <person name="Welchert J."/>
            <person name="Hsing Y.-I."/>
            <person name="Wing R.A."/>
        </authorList>
    </citation>
    <scope>NUCLEOTIDE SEQUENCE [LARGE SCALE GENOMIC DNA]</scope>
</reference>
<dbReference type="EnsemblPlants" id="ONIVA01G40470.1">
    <property type="protein sequence ID" value="ONIVA01G40470.1"/>
    <property type="gene ID" value="ONIVA01G40470"/>
</dbReference>